<dbReference type="Proteomes" id="UP000014977">
    <property type="component" value="Unassembled WGS sequence"/>
</dbReference>
<dbReference type="OrthoDB" id="5292533at2"/>
<dbReference type="PANTHER" id="PTHR11092:SF0">
    <property type="entry name" value="EPIMERASE FAMILY PROTEIN SDR39U1"/>
    <property type="match status" value="1"/>
</dbReference>
<feature type="domain" description="DUF1731" evidence="3">
    <location>
        <begin position="253"/>
        <end position="299"/>
    </location>
</feature>
<dbReference type="InterPro" id="IPR013549">
    <property type="entry name" value="DUF1731"/>
</dbReference>
<keyword evidence="5" id="KW-1185">Reference proteome</keyword>
<reference evidence="4 5" key="1">
    <citation type="journal article" date="2013" name="Genome Announc.">
        <title>Draft genome sequences for three mercury-methylating, sulfate-reducing bacteria.</title>
        <authorList>
            <person name="Brown S.D."/>
            <person name="Hurt R.A.Jr."/>
            <person name="Gilmour C.C."/>
            <person name="Elias D.A."/>
        </authorList>
    </citation>
    <scope>NUCLEOTIDE SEQUENCE [LARGE SCALE GENOMIC DNA]</scope>
    <source>
        <strain evidence="4 5">DSM 2059</strain>
    </source>
</reference>
<name>S7TNQ0_DESML</name>
<evidence type="ECO:0000259" key="2">
    <source>
        <dbReference type="Pfam" id="PF01370"/>
    </source>
</evidence>
<dbReference type="RefSeq" id="WP_020876874.1">
    <property type="nucleotide sequence ID" value="NZ_ATHJ01000094.1"/>
</dbReference>
<evidence type="ECO:0000313" key="5">
    <source>
        <dbReference type="Proteomes" id="UP000014977"/>
    </source>
</evidence>
<dbReference type="PANTHER" id="PTHR11092">
    <property type="entry name" value="SUGAR NUCLEOTIDE EPIMERASE RELATED"/>
    <property type="match status" value="1"/>
</dbReference>
<organism evidence="4 5">
    <name type="scientific">Desulfococcus multivorans DSM 2059</name>
    <dbReference type="NCBI Taxonomy" id="1121405"/>
    <lineage>
        <taxon>Bacteria</taxon>
        <taxon>Pseudomonadati</taxon>
        <taxon>Thermodesulfobacteriota</taxon>
        <taxon>Desulfobacteria</taxon>
        <taxon>Desulfobacterales</taxon>
        <taxon>Desulfococcaceae</taxon>
        <taxon>Desulfococcus</taxon>
    </lineage>
</organism>
<dbReference type="STRING" id="897.B2D07_04555"/>
<proteinExistence type="inferred from homology"/>
<dbReference type="NCBIfam" id="TIGR01777">
    <property type="entry name" value="yfcH"/>
    <property type="match status" value="1"/>
</dbReference>
<feature type="domain" description="NAD-dependent epimerase/dehydratase" evidence="2">
    <location>
        <begin position="3"/>
        <end position="217"/>
    </location>
</feature>
<dbReference type="eggNOG" id="COG1090">
    <property type="taxonomic scope" value="Bacteria"/>
</dbReference>
<evidence type="ECO:0000256" key="1">
    <source>
        <dbReference type="ARBA" id="ARBA00009353"/>
    </source>
</evidence>
<dbReference type="Gene3D" id="3.40.50.720">
    <property type="entry name" value="NAD(P)-binding Rossmann-like Domain"/>
    <property type="match status" value="1"/>
</dbReference>
<evidence type="ECO:0000259" key="3">
    <source>
        <dbReference type="Pfam" id="PF08338"/>
    </source>
</evidence>
<accession>S7TNQ0</accession>
<gene>
    <name evidence="4" type="ORF">dsmv_0212</name>
</gene>
<dbReference type="SUPFAM" id="SSF51735">
    <property type="entry name" value="NAD(P)-binding Rossmann-fold domains"/>
    <property type="match status" value="1"/>
</dbReference>
<dbReference type="Pfam" id="PF08338">
    <property type="entry name" value="DUF1731"/>
    <property type="match status" value="1"/>
</dbReference>
<protein>
    <submittedName>
        <fullName evidence="4">NAD-dependent epimerase/dehydratase</fullName>
    </submittedName>
</protein>
<dbReference type="InterPro" id="IPR036291">
    <property type="entry name" value="NAD(P)-bd_dom_sf"/>
</dbReference>
<dbReference type="InterPro" id="IPR010099">
    <property type="entry name" value="SDR39U1"/>
</dbReference>
<dbReference type="InterPro" id="IPR001509">
    <property type="entry name" value="Epimerase_deHydtase"/>
</dbReference>
<dbReference type="Pfam" id="PF01370">
    <property type="entry name" value="Epimerase"/>
    <property type="match status" value="1"/>
</dbReference>
<dbReference type="EMBL" id="ATHJ01000094">
    <property type="protein sequence ID" value="EPR38802.1"/>
    <property type="molecule type" value="Genomic_DNA"/>
</dbReference>
<sequence>MRIWITGGTGFVGTQLSERLLNEGHTVVAVGTRAKFDGVRHENFQYVSADTTREGAWQEGLRDADAVVNLTGRSIFKYWTDAVKKAIYHSRVATTHNIVAAFQADPGRDKVLVSTSAVGYYGDGGDGILTEASPRGEGFLADVSKDWEHEALAAADKGVRVVISRFGIILGRNGGALKQMRLPFRLGLGGPLGDGRHWFPWIHEDDLISAILFVLNEKGITGPVNMTAPNPVQNRTFVKALGRAVRRPALIPVPGCVLKTVMGEFGGVLLSSQRVLPVKLLDAGFRFAYPEIYPALKHLVEG</sequence>
<comment type="caution">
    <text evidence="4">The sequence shown here is derived from an EMBL/GenBank/DDBJ whole genome shotgun (WGS) entry which is preliminary data.</text>
</comment>
<comment type="similarity">
    <text evidence="1">Belongs to the NAD(P)-dependent epimerase/dehydratase family. SDR39U1 subfamily.</text>
</comment>
<dbReference type="AlphaFoldDB" id="S7TNQ0"/>
<evidence type="ECO:0000313" key="4">
    <source>
        <dbReference type="EMBL" id="EPR38802.1"/>
    </source>
</evidence>